<evidence type="ECO:0000256" key="4">
    <source>
        <dbReference type="RuleBase" id="RU362057"/>
    </source>
</evidence>
<dbReference type="PANTHER" id="PTHR11926:SF1462">
    <property type="entry name" value="GLYCOSYLTRANSFERASE"/>
    <property type="match status" value="1"/>
</dbReference>
<dbReference type="EC" id="2.4.1.-" evidence="4"/>
<evidence type="ECO:0000256" key="2">
    <source>
        <dbReference type="ARBA" id="ARBA00022679"/>
    </source>
</evidence>
<dbReference type="CDD" id="cd03784">
    <property type="entry name" value="GT1_Gtf-like"/>
    <property type="match status" value="1"/>
</dbReference>
<dbReference type="InterPro" id="IPR058980">
    <property type="entry name" value="Glyco_transf_N"/>
</dbReference>
<dbReference type="Pfam" id="PF26168">
    <property type="entry name" value="Glyco_transf_N"/>
    <property type="match status" value="1"/>
</dbReference>
<keyword evidence="2 3" id="KW-0808">Transferase</keyword>
<dbReference type="InterPro" id="IPR035595">
    <property type="entry name" value="UDP_glycos_trans_CS"/>
</dbReference>
<dbReference type="GO" id="GO:0080044">
    <property type="term" value="F:quercetin 7-O-glucosyltransferase activity"/>
    <property type="evidence" value="ECO:0007669"/>
    <property type="project" value="TreeGrafter"/>
</dbReference>
<reference evidence="6 7" key="1">
    <citation type="journal article" date="2023" name="Life. Sci Alliance">
        <title>Evolutionary insights into 3D genome organization and epigenetic landscape of Vigna mungo.</title>
        <authorList>
            <person name="Junaid A."/>
            <person name="Singh B."/>
            <person name="Bhatia S."/>
        </authorList>
    </citation>
    <scope>NUCLEOTIDE SEQUENCE [LARGE SCALE GENOMIC DNA]</scope>
    <source>
        <strain evidence="6">Urdbean</strain>
    </source>
</reference>
<dbReference type="Pfam" id="PF00201">
    <property type="entry name" value="UDPGT"/>
    <property type="match status" value="1"/>
</dbReference>
<keyword evidence="7" id="KW-1185">Reference proteome</keyword>
<dbReference type="Gene3D" id="3.40.50.2000">
    <property type="entry name" value="Glycogen Phosphorylase B"/>
    <property type="match status" value="2"/>
</dbReference>
<keyword evidence="3" id="KW-0328">Glycosyltransferase</keyword>
<dbReference type="EMBL" id="CP144691">
    <property type="protein sequence ID" value="WVY94629.1"/>
    <property type="molecule type" value="Genomic_DNA"/>
</dbReference>
<sequence length="518" mass="58400">MDLEGGSKKPHALLIPFPSQGHINPFLKLAKLLHSRGFHITFVNSELNHRRLLKSRGPDALNGLSDFHFEAIPDGLPPTDMDATQCILALCDSTRKNSLLPLCNLISKLNHSHHTPPVTFILSDGVMSFTLKASQQFGLPNIFFWTHSASGVMSYKQCKNLMERGLTPLKGGNHTIFFTLTLFELISIKISIYYFSLWSCFSDASYLTNGHLDTVIDWIPGMKDITLRYLPDIYRTTDQNDILLDFVAEQTEATSRASAVILQTFDALEHDVLEALSTMFPKLYTIGPLDLLLDQTSESKFESIKCNLWKEDSECLKWLDSQQPNSVLYVNFGSVIVMTHQQLVELAWGLSNSKKKFLWVIRSDLVKGEAPILPPEIVQETKDRGLLVGWCPQEQVLKHPAVAGFLTHCGWSSTLESITNGVPLICCPFFNDQILICRYICREWAFGMEIDSDNVKRDEVEKAVNELLEGEKGKELKKNAIEWKKKAQEATSTGGSSFLNLEKLVNELLFFKTLPARN</sequence>
<evidence type="ECO:0000256" key="1">
    <source>
        <dbReference type="ARBA" id="ARBA00009995"/>
    </source>
</evidence>
<dbReference type="SUPFAM" id="SSF53756">
    <property type="entry name" value="UDP-Glycosyltransferase/glycogen phosphorylase"/>
    <property type="match status" value="1"/>
</dbReference>
<dbReference type="GO" id="GO:0080043">
    <property type="term" value="F:quercetin 3-O-glucosyltransferase activity"/>
    <property type="evidence" value="ECO:0007669"/>
    <property type="project" value="TreeGrafter"/>
</dbReference>
<dbReference type="Proteomes" id="UP001374535">
    <property type="component" value="Chromosome 10"/>
</dbReference>
<name>A0AAQ3MNE7_VIGMU</name>
<dbReference type="AlphaFoldDB" id="A0AAQ3MNE7"/>
<evidence type="ECO:0000313" key="6">
    <source>
        <dbReference type="EMBL" id="WVY94629.1"/>
    </source>
</evidence>
<evidence type="ECO:0000259" key="5">
    <source>
        <dbReference type="Pfam" id="PF26168"/>
    </source>
</evidence>
<protein>
    <recommendedName>
        <fullName evidence="4">Glycosyltransferase</fullName>
        <ecNumber evidence="4">2.4.1.-</ecNumber>
    </recommendedName>
</protein>
<feature type="domain" description="Glycosyltransferase N-terminal" evidence="5">
    <location>
        <begin position="14"/>
        <end position="142"/>
    </location>
</feature>
<comment type="similarity">
    <text evidence="1 3">Belongs to the UDP-glycosyltransferase family.</text>
</comment>
<gene>
    <name evidence="6" type="ORF">V8G54_033717</name>
</gene>
<dbReference type="FunFam" id="3.40.50.2000:FF:000027">
    <property type="entry name" value="Glycosyltransferase"/>
    <property type="match status" value="1"/>
</dbReference>
<dbReference type="PANTHER" id="PTHR11926">
    <property type="entry name" value="GLUCOSYL/GLUCURONOSYL TRANSFERASES"/>
    <property type="match status" value="1"/>
</dbReference>
<evidence type="ECO:0000256" key="3">
    <source>
        <dbReference type="RuleBase" id="RU003718"/>
    </source>
</evidence>
<evidence type="ECO:0000313" key="7">
    <source>
        <dbReference type="Proteomes" id="UP001374535"/>
    </source>
</evidence>
<dbReference type="InterPro" id="IPR002213">
    <property type="entry name" value="UDP_glucos_trans"/>
</dbReference>
<organism evidence="6 7">
    <name type="scientific">Vigna mungo</name>
    <name type="common">Black gram</name>
    <name type="synonym">Phaseolus mungo</name>
    <dbReference type="NCBI Taxonomy" id="3915"/>
    <lineage>
        <taxon>Eukaryota</taxon>
        <taxon>Viridiplantae</taxon>
        <taxon>Streptophyta</taxon>
        <taxon>Embryophyta</taxon>
        <taxon>Tracheophyta</taxon>
        <taxon>Spermatophyta</taxon>
        <taxon>Magnoliopsida</taxon>
        <taxon>eudicotyledons</taxon>
        <taxon>Gunneridae</taxon>
        <taxon>Pentapetalae</taxon>
        <taxon>rosids</taxon>
        <taxon>fabids</taxon>
        <taxon>Fabales</taxon>
        <taxon>Fabaceae</taxon>
        <taxon>Papilionoideae</taxon>
        <taxon>50 kb inversion clade</taxon>
        <taxon>NPAAA clade</taxon>
        <taxon>indigoferoid/millettioid clade</taxon>
        <taxon>Phaseoleae</taxon>
        <taxon>Vigna</taxon>
    </lineage>
</organism>
<dbReference type="PROSITE" id="PS00375">
    <property type="entry name" value="UDPGT"/>
    <property type="match status" value="1"/>
</dbReference>
<accession>A0AAQ3MNE7</accession>
<proteinExistence type="inferred from homology"/>